<dbReference type="EMBL" id="MGHY01000018">
    <property type="protein sequence ID" value="OGM79314.1"/>
    <property type="molecule type" value="Genomic_DNA"/>
</dbReference>
<proteinExistence type="predicted"/>
<dbReference type="PANTHER" id="PTHR43179">
    <property type="entry name" value="RHAMNOSYLTRANSFERASE WBBL"/>
    <property type="match status" value="1"/>
</dbReference>
<name>A0A1F8CSL5_9BACT</name>
<feature type="domain" description="Glycosyltransferase 2-like" evidence="1">
    <location>
        <begin position="4"/>
        <end position="133"/>
    </location>
</feature>
<dbReference type="Pfam" id="PF00535">
    <property type="entry name" value="Glycos_transf_2"/>
    <property type="match status" value="1"/>
</dbReference>
<organism evidence="2 3">
    <name type="scientific">Candidatus Woesebacteria bacterium RIFOXYB1_FULL_38_16</name>
    <dbReference type="NCBI Taxonomy" id="1802538"/>
    <lineage>
        <taxon>Bacteria</taxon>
        <taxon>Candidatus Woeseibacteriota</taxon>
    </lineage>
</organism>
<accession>A0A1F8CSL5</accession>
<reference evidence="2 3" key="1">
    <citation type="journal article" date="2016" name="Nat. Commun.">
        <title>Thousands of microbial genomes shed light on interconnected biogeochemical processes in an aquifer system.</title>
        <authorList>
            <person name="Anantharaman K."/>
            <person name="Brown C.T."/>
            <person name="Hug L.A."/>
            <person name="Sharon I."/>
            <person name="Castelle C.J."/>
            <person name="Probst A.J."/>
            <person name="Thomas B.C."/>
            <person name="Singh A."/>
            <person name="Wilkins M.J."/>
            <person name="Karaoz U."/>
            <person name="Brodie E.L."/>
            <person name="Williams K.H."/>
            <person name="Hubbard S.S."/>
            <person name="Banfield J.F."/>
        </authorList>
    </citation>
    <scope>NUCLEOTIDE SEQUENCE [LARGE SCALE GENOMIC DNA]</scope>
</reference>
<dbReference type="Proteomes" id="UP000178999">
    <property type="component" value="Unassembled WGS sequence"/>
</dbReference>
<evidence type="ECO:0000259" key="1">
    <source>
        <dbReference type="Pfam" id="PF00535"/>
    </source>
</evidence>
<dbReference type="CDD" id="cd04186">
    <property type="entry name" value="GT_2_like_c"/>
    <property type="match status" value="1"/>
</dbReference>
<dbReference type="SUPFAM" id="SSF53448">
    <property type="entry name" value="Nucleotide-diphospho-sugar transferases"/>
    <property type="match status" value="1"/>
</dbReference>
<dbReference type="AlphaFoldDB" id="A0A1F8CSL5"/>
<comment type="caution">
    <text evidence="2">The sequence shown here is derived from an EMBL/GenBank/DDBJ whole genome shotgun (WGS) entry which is preliminary data.</text>
</comment>
<dbReference type="InterPro" id="IPR029044">
    <property type="entry name" value="Nucleotide-diphossugar_trans"/>
</dbReference>
<evidence type="ECO:0000313" key="2">
    <source>
        <dbReference type="EMBL" id="OGM79314.1"/>
    </source>
</evidence>
<dbReference type="Gene3D" id="3.90.550.10">
    <property type="entry name" value="Spore Coat Polysaccharide Biosynthesis Protein SpsA, Chain A"/>
    <property type="match status" value="1"/>
</dbReference>
<sequence>MDLTIVIVSFNTKQYTRQCIQSLLDHTSGLKYEIIVVDNASTDGSVIELRKLAKKKIINLLVNNKNLGFAHGNNQGMRLAKGKFILFLNSDTLVGPKVLNEIFVWMLKHKRVGIVSCQLLNSDGTVQGTGGYFPTLMRVLTWMTIQDLPFVDRLIKPFHPMKSKALFKGTSFFNKRRELDWLTGAFLFVRREVLDSGVVWDEDYFMYGEDVDFCYQAKTSGWQVMYLSDWSITHFGGTSSTREFSTINEFKGIKRFFRKHYPGWQYFPMRMILKFGILLRMLVFGIIEGKESARIYEKAFREI</sequence>
<dbReference type="STRING" id="1802538.A2382_00845"/>
<gene>
    <name evidence="2" type="ORF">A2382_00845</name>
</gene>
<dbReference type="PANTHER" id="PTHR43179:SF7">
    <property type="entry name" value="RHAMNOSYLTRANSFERASE WBBL"/>
    <property type="match status" value="1"/>
</dbReference>
<dbReference type="InterPro" id="IPR001173">
    <property type="entry name" value="Glyco_trans_2-like"/>
</dbReference>
<evidence type="ECO:0000313" key="3">
    <source>
        <dbReference type="Proteomes" id="UP000178999"/>
    </source>
</evidence>
<protein>
    <recommendedName>
        <fullName evidence="1">Glycosyltransferase 2-like domain-containing protein</fullName>
    </recommendedName>
</protein>